<dbReference type="AlphaFoldDB" id="A0A4R1QSP9"/>
<evidence type="ECO:0000256" key="3">
    <source>
        <dbReference type="ARBA" id="ARBA00022723"/>
    </source>
</evidence>
<evidence type="ECO:0000256" key="7">
    <source>
        <dbReference type="SAM" id="Phobius"/>
    </source>
</evidence>
<gene>
    <name evidence="9" type="ORF">EDD76_11040</name>
</gene>
<evidence type="ECO:0000256" key="5">
    <source>
        <dbReference type="ARBA" id="ARBA00023004"/>
    </source>
</evidence>
<protein>
    <submittedName>
        <fullName evidence="9">4Fe-4S binding protein</fullName>
    </submittedName>
</protein>
<dbReference type="EMBL" id="SLUO01000010">
    <property type="protein sequence ID" value="TCL56868.1"/>
    <property type="molecule type" value="Genomic_DNA"/>
</dbReference>
<feature type="domain" description="4Fe-4S ferredoxin-type" evidence="8">
    <location>
        <begin position="219"/>
        <end position="240"/>
    </location>
</feature>
<evidence type="ECO:0000256" key="2">
    <source>
        <dbReference type="ARBA" id="ARBA00022485"/>
    </source>
</evidence>
<dbReference type="Gene3D" id="3.30.70.20">
    <property type="match status" value="1"/>
</dbReference>
<organism evidence="9 10">
    <name type="scientific">Kineothrix alysoides</name>
    <dbReference type="NCBI Taxonomy" id="1469948"/>
    <lineage>
        <taxon>Bacteria</taxon>
        <taxon>Bacillati</taxon>
        <taxon>Bacillota</taxon>
        <taxon>Clostridia</taxon>
        <taxon>Lachnospirales</taxon>
        <taxon>Lachnospiraceae</taxon>
        <taxon>Kineothrix</taxon>
    </lineage>
</organism>
<feature type="transmembrane region" description="Helical" evidence="7">
    <location>
        <begin position="43"/>
        <end position="68"/>
    </location>
</feature>
<reference evidence="9 10" key="1">
    <citation type="submission" date="2019-03" db="EMBL/GenBank/DDBJ databases">
        <title>Genomic Encyclopedia of Type Strains, Phase IV (KMG-IV): sequencing the most valuable type-strain genomes for metagenomic binning, comparative biology and taxonomic classification.</title>
        <authorList>
            <person name="Goeker M."/>
        </authorList>
    </citation>
    <scope>NUCLEOTIDE SEQUENCE [LARGE SCALE GENOMIC DNA]</scope>
    <source>
        <strain evidence="9 10">DSM 100556</strain>
    </source>
</reference>
<dbReference type="OrthoDB" id="9806398at2"/>
<feature type="transmembrane region" description="Helical" evidence="7">
    <location>
        <begin position="89"/>
        <end position="110"/>
    </location>
</feature>
<dbReference type="GO" id="GO:0005886">
    <property type="term" value="C:plasma membrane"/>
    <property type="evidence" value="ECO:0007669"/>
    <property type="project" value="TreeGrafter"/>
</dbReference>
<keyword evidence="4" id="KW-0249">Electron transport</keyword>
<dbReference type="RefSeq" id="WP_051869833.1">
    <property type="nucleotide sequence ID" value="NZ_JPNB01000002.1"/>
</dbReference>
<keyword evidence="1" id="KW-0813">Transport</keyword>
<dbReference type="STRING" id="1469948.GCA_000732725_02810"/>
<dbReference type="PROSITE" id="PS51379">
    <property type="entry name" value="4FE4S_FER_2"/>
    <property type="match status" value="2"/>
</dbReference>
<dbReference type="SUPFAM" id="SSF54862">
    <property type="entry name" value="4Fe-4S ferredoxins"/>
    <property type="match status" value="1"/>
</dbReference>
<dbReference type="PROSITE" id="PS00198">
    <property type="entry name" value="4FE4S_FER_1"/>
    <property type="match status" value="1"/>
</dbReference>
<keyword evidence="6" id="KW-0411">Iron-sulfur</keyword>
<dbReference type="Pfam" id="PF13237">
    <property type="entry name" value="Fer4_10"/>
    <property type="match status" value="1"/>
</dbReference>
<keyword evidence="7" id="KW-0812">Transmembrane</keyword>
<accession>A0A4R1QSP9</accession>
<keyword evidence="5" id="KW-0408">Iron</keyword>
<name>A0A4R1QSP9_9FIRM</name>
<evidence type="ECO:0000256" key="6">
    <source>
        <dbReference type="ARBA" id="ARBA00023014"/>
    </source>
</evidence>
<evidence type="ECO:0000313" key="10">
    <source>
        <dbReference type="Proteomes" id="UP000295718"/>
    </source>
</evidence>
<keyword evidence="2" id="KW-0004">4Fe-4S</keyword>
<dbReference type="PANTHER" id="PTHR30176">
    <property type="entry name" value="FERREDOXIN-TYPE PROTEIN NAPH"/>
    <property type="match status" value="1"/>
</dbReference>
<keyword evidence="3" id="KW-0479">Metal-binding</keyword>
<proteinExistence type="predicted"/>
<evidence type="ECO:0000259" key="8">
    <source>
        <dbReference type="PROSITE" id="PS51379"/>
    </source>
</evidence>
<evidence type="ECO:0000256" key="1">
    <source>
        <dbReference type="ARBA" id="ARBA00022448"/>
    </source>
</evidence>
<dbReference type="PANTHER" id="PTHR30176:SF3">
    <property type="entry name" value="FERREDOXIN-TYPE PROTEIN NAPH"/>
    <property type="match status" value="1"/>
</dbReference>
<dbReference type="InterPro" id="IPR017896">
    <property type="entry name" value="4Fe4S_Fe-S-bd"/>
</dbReference>
<keyword evidence="7" id="KW-0472">Membrane</keyword>
<dbReference type="Pfam" id="PF12801">
    <property type="entry name" value="Fer4_5"/>
    <property type="match status" value="2"/>
</dbReference>
<dbReference type="GO" id="GO:0051539">
    <property type="term" value="F:4 iron, 4 sulfur cluster binding"/>
    <property type="evidence" value="ECO:0007669"/>
    <property type="project" value="UniProtKB-KW"/>
</dbReference>
<dbReference type="InterPro" id="IPR051684">
    <property type="entry name" value="Electron_Trans/Redox"/>
</dbReference>
<sequence>MKRQNIRKLFLIIALLLFPITLYYFSPVLIINAGLNGIINGSFIMFLLMFLLSIPFGRIFCAYACPAGGLQECAFMINDRRPKQGVRNYIKYVIWFLWIGAVAFCYFYKGEITGVDFFFQTDHGISVANIYTYIIYYGIIVLIFIPSILGGKRVFCHYFCWMAPFMVIGTKLRDLLHLPGLHVSANKEKCISCGKCDRSCPMGLEVKEMVKAGKITSIECIQCGACIDLCPQNVLYYKMRPENKNGERDRNQEVRAR</sequence>
<keyword evidence="10" id="KW-1185">Reference proteome</keyword>
<dbReference type="InterPro" id="IPR017900">
    <property type="entry name" value="4Fe4S_Fe_S_CS"/>
</dbReference>
<feature type="transmembrane region" description="Helical" evidence="7">
    <location>
        <begin position="9"/>
        <end position="31"/>
    </location>
</feature>
<evidence type="ECO:0000313" key="9">
    <source>
        <dbReference type="EMBL" id="TCL56868.1"/>
    </source>
</evidence>
<feature type="domain" description="4Fe-4S ferredoxin-type" evidence="8">
    <location>
        <begin position="181"/>
        <end position="212"/>
    </location>
</feature>
<dbReference type="GO" id="GO:0046872">
    <property type="term" value="F:metal ion binding"/>
    <property type="evidence" value="ECO:0007669"/>
    <property type="project" value="UniProtKB-KW"/>
</dbReference>
<keyword evidence="7" id="KW-1133">Transmembrane helix</keyword>
<evidence type="ECO:0000256" key="4">
    <source>
        <dbReference type="ARBA" id="ARBA00022982"/>
    </source>
</evidence>
<dbReference type="Proteomes" id="UP000295718">
    <property type="component" value="Unassembled WGS sequence"/>
</dbReference>
<feature type="transmembrane region" description="Helical" evidence="7">
    <location>
        <begin position="130"/>
        <end position="149"/>
    </location>
</feature>
<comment type="caution">
    <text evidence="9">The sequence shown here is derived from an EMBL/GenBank/DDBJ whole genome shotgun (WGS) entry which is preliminary data.</text>
</comment>